<evidence type="ECO:0000313" key="9">
    <source>
        <dbReference type="EMBL" id="KAG5280816.1"/>
    </source>
</evidence>
<proteinExistence type="predicted"/>
<evidence type="ECO:0000256" key="1">
    <source>
        <dbReference type="ARBA" id="ARBA00004123"/>
    </source>
</evidence>
<evidence type="ECO:0000256" key="2">
    <source>
        <dbReference type="ARBA" id="ARBA00023015"/>
    </source>
</evidence>
<keyword evidence="10" id="KW-1185">Reference proteome</keyword>
<evidence type="ECO:0000259" key="8">
    <source>
        <dbReference type="PROSITE" id="PS50252"/>
    </source>
</evidence>
<protein>
    <recommendedName>
        <fullName evidence="8">T-box domain-containing protein</fullName>
    </recommendedName>
</protein>
<dbReference type="PROSITE" id="PS50252">
    <property type="entry name" value="TBOX_3"/>
    <property type="match status" value="1"/>
</dbReference>
<dbReference type="InterPro" id="IPR002070">
    <property type="entry name" value="TF_Brachyury"/>
</dbReference>
<feature type="domain" description="T-box" evidence="8">
    <location>
        <begin position="68"/>
        <end position="246"/>
    </location>
</feature>
<organism evidence="9 10">
    <name type="scientific">Alosa alosa</name>
    <name type="common">allis shad</name>
    <dbReference type="NCBI Taxonomy" id="278164"/>
    <lineage>
        <taxon>Eukaryota</taxon>
        <taxon>Metazoa</taxon>
        <taxon>Chordata</taxon>
        <taxon>Craniata</taxon>
        <taxon>Vertebrata</taxon>
        <taxon>Euteleostomi</taxon>
        <taxon>Actinopterygii</taxon>
        <taxon>Neopterygii</taxon>
        <taxon>Teleostei</taxon>
        <taxon>Clupei</taxon>
        <taxon>Clupeiformes</taxon>
        <taxon>Clupeoidei</taxon>
        <taxon>Clupeidae</taxon>
        <taxon>Alosa</taxon>
    </lineage>
</organism>
<dbReference type="GO" id="GO:0005634">
    <property type="term" value="C:nucleus"/>
    <property type="evidence" value="ECO:0007669"/>
    <property type="project" value="UniProtKB-SubCell"/>
</dbReference>
<dbReference type="GO" id="GO:0045893">
    <property type="term" value="P:positive regulation of DNA-templated transcription"/>
    <property type="evidence" value="ECO:0007669"/>
    <property type="project" value="InterPro"/>
</dbReference>
<gene>
    <name evidence="9" type="ORF">AALO_G00064320</name>
</gene>
<dbReference type="Gene3D" id="2.60.40.820">
    <property type="entry name" value="Transcription factor, T-box"/>
    <property type="match status" value="1"/>
</dbReference>
<dbReference type="PRINTS" id="PR00937">
    <property type="entry name" value="TBOX"/>
</dbReference>
<reference evidence="9" key="1">
    <citation type="submission" date="2020-10" db="EMBL/GenBank/DDBJ databases">
        <title>Chromosome-scale genome assembly of the Allis shad, Alosa alosa.</title>
        <authorList>
            <person name="Margot Z."/>
            <person name="Christophe K."/>
            <person name="Cabau C."/>
            <person name="Louis A."/>
            <person name="Berthelot C."/>
            <person name="Parey E."/>
            <person name="Roest Crollius H."/>
            <person name="Montfort J."/>
            <person name="Robinson-Rechavi M."/>
            <person name="Bucao C."/>
            <person name="Bouchez O."/>
            <person name="Gislard M."/>
            <person name="Lluch J."/>
            <person name="Milhes M."/>
            <person name="Lampietro C."/>
            <person name="Lopez Roques C."/>
            <person name="Donnadieu C."/>
            <person name="Braasch I."/>
            <person name="Desvignes T."/>
            <person name="Postlethwait J."/>
            <person name="Bobe J."/>
            <person name="Guiguen Y."/>
        </authorList>
    </citation>
    <scope>NUCLEOTIDE SEQUENCE</scope>
    <source>
        <strain evidence="9">M-15738</strain>
        <tissue evidence="9">Blood</tissue>
    </source>
</reference>
<feature type="region of interest" description="Disordered" evidence="7">
    <location>
        <begin position="297"/>
        <end position="317"/>
    </location>
</feature>
<comment type="caution">
    <text evidence="9">The sequence shown here is derived from an EMBL/GenBank/DDBJ whole genome shotgun (WGS) entry which is preliminary data.</text>
</comment>
<evidence type="ECO:0000256" key="3">
    <source>
        <dbReference type="ARBA" id="ARBA00023125"/>
    </source>
</evidence>
<dbReference type="PRINTS" id="PR00938">
    <property type="entry name" value="BRACHYURY"/>
</dbReference>
<comment type="subcellular location">
    <subcellularLocation>
        <location evidence="1 6">Nucleus</location>
    </subcellularLocation>
</comment>
<feature type="compositionally biased region" description="Acidic residues" evidence="7">
    <location>
        <begin position="303"/>
        <end position="317"/>
    </location>
</feature>
<dbReference type="Proteomes" id="UP000823561">
    <property type="component" value="Chromosome 5"/>
</dbReference>
<comment type="caution">
    <text evidence="6">Lacks conserved residue(s) required for the propagation of feature annotation.</text>
</comment>
<dbReference type="PROSITE" id="PS01264">
    <property type="entry name" value="TBOX_2"/>
    <property type="match status" value="1"/>
</dbReference>
<feature type="region of interest" description="Disordered" evidence="7">
    <location>
        <begin position="260"/>
        <end position="283"/>
    </location>
</feature>
<dbReference type="GO" id="GO:0000981">
    <property type="term" value="F:DNA-binding transcription factor activity, RNA polymerase II-specific"/>
    <property type="evidence" value="ECO:0007669"/>
    <property type="project" value="TreeGrafter"/>
</dbReference>
<dbReference type="AlphaFoldDB" id="A0AAV6H473"/>
<dbReference type="PROSITE" id="PS01283">
    <property type="entry name" value="TBOX_1"/>
    <property type="match status" value="1"/>
</dbReference>
<dbReference type="GO" id="GO:0000785">
    <property type="term" value="C:chromatin"/>
    <property type="evidence" value="ECO:0007669"/>
    <property type="project" value="TreeGrafter"/>
</dbReference>
<dbReference type="FunFam" id="2.60.40.820:FF:000003">
    <property type="entry name" value="T-box transcription factor TBX3"/>
    <property type="match status" value="1"/>
</dbReference>
<evidence type="ECO:0000256" key="6">
    <source>
        <dbReference type="PROSITE-ProRule" id="PRU00201"/>
    </source>
</evidence>
<evidence type="ECO:0000313" key="10">
    <source>
        <dbReference type="Proteomes" id="UP000823561"/>
    </source>
</evidence>
<dbReference type="PANTHER" id="PTHR11267:SF91">
    <property type="entry name" value="T-BOX TRANSCRIPTION FACTOR TBX3"/>
    <property type="match status" value="1"/>
</dbReference>
<dbReference type="GO" id="GO:0001708">
    <property type="term" value="P:cell fate specification"/>
    <property type="evidence" value="ECO:0007669"/>
    <property type="project" value="TreeGrafter"/>
</dbReference>
<dbReference type="SMART" id="SM00425">
    <property type="entry name" value="TBOX"/>
    <property type="match status" value="1"/>
</dbReference>
<dbReference type="GO" id="GO:0000978">
    <property type="term" value="F:RNA polymerase II cis-regulatory region sequence-specific DNA binding"/>
    <property type="evidence" value="ECO:0007669"/>
    <property type="project" value="InterPro"/>
</dbReference>
<dbReference type="Pfam" id="PF00907">
    <property type="entry name" value="T-box"/>
    <property type="match status" value="1"/>
</dbReference>
<keyword evidence="2" id="KW-0805">Transcription regulation</keyword>
<evidence type="ECO:0000256" key="7">
    <source>
        <dbReference type="SAM" id="MobiDB-lite"/>
    </source>
</evidence>
<name>A0AAV6H473_9TELE</name>
<evidence type="ECO:0000256" key="5">
    <source>
        <dbReference type="ARBA" id="ARBA00023242"/>
    </source>
</evidence>
<dbReference type="InterPro" id="IPR018186">
    <property type="entry name" value="TF_T-box_CS"/>
</dbReference>
<dbReference type="InterPro" id="IPR036960">
    <property type="entry name" value="T-box_sf"/>
</dbReference>
<dbReference type="CDD" id="cd20188">
    <property type="entry name" value="T-box_TBX2_3-like"/>
    <property type="match status" value="1"/>
</dbReference>
<accession>A0AAV6H473</accession>
<keyword evidence="5 6" id="KW-0539">Nucleus</keyword>
<dbReference type="SUPFAM" id="SSF49417">
    <property type="entry name" value="p53-like transcription factors"/>
    <property type="match status" value="1"/>
</dbReference>
<keyword evidence="4" id="KW-0804">Transcription</keyword>
<dbReference type="InterPro" id="IPR046360">
    <property type="entry name" value="T-box_DNA-bd"/>
</dbReference>
<dbReference type="EMBL" id="JADWDJ010000005">
    <property type="protein sequence ID" value="KAG5280816.1"/>
    <property type="molecule type" value="Genomic_DNA"/>
</dbReference>
<dbReference type="InterPro" id="IPR008967">
    <property type="entry name" value="p53-like_TF_DNA-bd_sf"/>
</dbReference>
<dbReference type="PANTHER" id="PTHR11267">
    <property type="entry name" value="T-BOX PROTEIN-RELATED"/>
    <property type="match status" value="1"/>
</dbReference>
<keyword evidence="3 6" id="KW-0238">DNA-binding</keyword>
<sequence>MLVQQYPFVPVLGSFPCVPVKHAENQMGNTETCIQPGFRIENAKAAPLVKLRTREAETEVEDDPVVHIEAIDLWEQFHKFGTEMVITKSGRRMFPPFKVRCSGFDNRASYILLMDIVASDDCRYKFQNSRWMVAGKADPEMPKRMYIHPDSPATGEHWMSKTISFHKLKLTNNMSDKHGFTILNSMHKYQPRFHVVRANDILKLPYSTFRTYVFPETEFIAVTAYQNDKITQLKIDNNPFAKGFRDTGNGRREKRKQLFLKTARPNDLNSPKDNDVSTAADRTISTSPQTRYVVTSTLKEASDSEADSDEDEKDLTVEDGADPFETVTFIPGKKCNVRITLLRSTIVFVFTTGSRTPSLRKLSTLPLCGYRSCGLILGTPTSLNEYMGASPKEQALFSPSKSSQEHYSRCDL</sequence>
<dbReference type="InterPro" id="IPR001699">
    <property type="entry name" value="TF_T-box"/>
</dbReference>
<evidence type="ECO:0000256" key="4">
    <source>
        <dbReference type="ARBA" id="ARBA00023163"/>
    </source>
</evidence>